<dbReference type="Gene3D" id="3.30.1050.10">
    <property type="entry name" value="SCP2 sterol-binding domain"/>
    <property type="match status" value="1"/>
</dbReference>
<dbReference type="InterPro" id="IPR011991">
    <property type="entry name" value="ArsR-like_HTH"/>
</dbReference>
<sequence length="218" mass="23095">MQPRTYGQNCGLARALDILGDRWTLLILRDLGMGPRRYRDLAEGLPGIGTNLLASRLKSLEGAGLIERTVLAPPAPVAAYALTGVGEELRPALGQLAAWGFRHGAPFDAADMTRAEWVVQGILACADPDAVDRFGGVVQFNVGDESAWIGPSADGVILRPGTAPTLPKVCLNTDISTLIALMNDEIDAADAIESGALTVEGDDELQSFLHAYNLMGSR</sequence>
<name>A0ABZ1YM10_9NOCA</name>
<keyword evidence="3" id="KW-0804">Transcription</keyword>
<evidence type="ECO:0000313" key="6">
    <source>
        <dbReference type="Proteomes" id="UP001432062"/>
    </source>
</evidence>
<dbReference type="InterPro" id="IPR036390">
    <property type="entry name" value="WH_DNA-bd_sf"/>
</dbReference>
<dbReference type="RefSeq" id="WP_327097672.1">
    <property type="nucleotide sequence ID" value="NZ_CP109149.1"/>
</dbReference>
<dbReference type="PANTHER" id="PTHR33204">
    <property type="entry name" value="TRANSCRIPTIONAL REGULATOR, MARR FAMILY"/>
    <property type="match status" value="1"/>
</dbReference>
<dbReference type="InterPro" id="IPR003033">
    <property type="entry name" value="SCP2_sterol-bd_dom"/>
</dbReference>
<dbReference type="Pfam" id="PF01638">
    <property type="entry name" value="HxlR"/>
    <property type="match status" value="1"/>
</dbReference>
<keyword evidence="1" id="KW-0805">Transcription regulation</keyword>
<dbReference type="CDD" id="cd00090">
    <property type="entry name" value="HTH_ARSR"/>
    <property type="match status" value="1"/>
</dbReference>
<dbReference type="EMBL" id="CP109441">
    <property type="protein sequence ID" value="WUV44264.1"/>
    <property type="molecule type" value="Genomic_DNA"/>
</dbReference>
<dbReference type="PROSITE" id="PS51118">
    <property type="entry name" value="HTH_HXLR"/>
    <property type="match status" value="1"/>
</dbReference>
<evidence type="ECO:0000256" key="2">
    <source>
        <dbReference type="ARBA" id="ARBA00023125"/>
    </source>
</evidence>
<dbReference type="Gene3D" id="1.10.10.10">
    <property type="entry name" value="Winged helix-like DNA-binding domain superfamily/Winged helix DNA-binding domain"/>
    <property type="match status" value="1"/>
</dbReference>
<protein>
    <submittedName>
        <fullName evidence="5">Helix-turn-helix transcriptional regulator</fullName>
    </submittedName>
</protein>
<evidence type="ECO:0000256" key="1">
    <source>
        <dbReference type="ARBA" id="ARBA00023015"/>
    </source>
</evidence>
<dbReference type="PANTHER" id="PTHR33204:SF18">
    <property type="entry name" value="TRANSCRIPTIONAL REGULATORY PROTEIN"/>
    <property type="match status" value="1"/>
</dbReference>
<dbReference type="SUPFAM" id="SSF55718">
    <property type="entry name" value="SCP-like"/>
    <property type="match status" value="1"/>
</dbReference>
<keyword evidence="6" id="KW-1185">Reference proteome</keyword>
<dbReference type="InterPro" id="IPR002577">
    <property type="entry name" value="HTH_HxlR"/>
</dbReference>
<dbReference type="Proteomes" id="UP001432062">
    <property type="component" value="Chromosome"/>
</dbReference>
<keyword evidence="2" id="KW-0238">DNA-binding</keyword>
<dbReference type="Pfam" id="PF02036">
    <property type="entry name" value="SCP2"/>
    <property type="match status" value="1"/>
</dbReference>
<feature type="domain" description="HTH hxlR-type" evidence="4">
    <location>
        <begin position="10"/>
        <end position="108"/>
    </location>
</feature>
<reference evidence="5" key="1">
    <citation type="submission" date="2022-10" db="EMBL/GenBank/DDBJ databases">
        <title>The complete genomes of actinobacterial strains from the NBC collection.</title>
        <authorList>
            <person name="Joergensen T.S."/>
            <person name="Alvarez Arevalo M."/>
            <person name="Sterndorff E.B."/>
            <person name="Faurdal D."/>
            <person name="Vuksanovic O."/>
            <person name="Mourched A.-S."/>
            <person name="Charusanti P."/>
            <person name="Shaw S."/>
            <person name="Blin K."/>
            <person name="Weber T."/>
        </authorList>
    </citation>
    <scope>NUCLEOTIDE SEQUENCE</scope>
    <source>
        <strain evidence="5">NBC_01482</strain>
    </source>
</reference>
<dbReference type="InterPro" id="IPR036388">
    <property type="entry name" value="WH-like_DNA-bd_sf"/>
</dbReference>
<dbReference type="InterPro" id="IPR036527">
    <property type="entry name" value="SCP2_sterol-bd_dom_sf"/>
</dbReference>
<evidence type="ECO:0000259" key="4">
    <source>
        <dbReference type="PROSITE" id="PS51118"/>
    </source>
</evidence>
<evidence type="ECO:0000313" key="5">
    <source>
        <dbReference type="EMBL" id="WUV44264.1"/>
    </source>
</evidence>
<dbReference type="SUPFAM" id="SSF46785">
    <property type="entry name" value="Winged helix' DNA-binding domain"/>
    <property type="match status" value="1"/>
</dbReference>
<gene>
    <name evidence="5" type="ORF">OG563_34575</name>
</gene>
<accession>A0ABZ1YM10</accession>
<evidence type="ECO:0000256" key="3">
    <source>
        <dbReference type="ARBA" id="ARBA00023163"/>
    </source>
</evidence>
<organism evidence="5 6">
    <name type="scientific">Nocardia vinacea</name>
    <dbReference type="NCBI Taxonomy" id="96468"/>
    <lineage>
        <taxon>Bacteria</taxon>
        <taxon>Bacillati</taxon>
        <taxon>Actinomycetota</taxon>
        <taxon>Actinomycetes</taxon>
        <taxon>Mycobacteriales</taxon>
        <taxon>Nocardiaceae</taxon>
        <taxon>Nocardia</taxon>
    </lineage>
</organism>
<proteinExistence type="predicted"/>